<name>A0A8J2KSC0_9HEXA</name>
<protein>
    <submittedName>
        <fullName evidence="3">Uncharacterized protein</fullName>
    </submittedName>
</protein>
<evidence type="ECO:0000256" key="1">
    <source>
        <dbReference type="SAM" id="Coils"/>
    </source>
</evidence>
<feature type="chain" id="PRO_5035253500" evidence="2">
    <location>
        <begin position="24"/>
        <end position="389"/>
    </location>
</feature>
<dbReference type="AlphaFoldDB" id="A0A8J2KSC0"/>
<keyword evidence="1" id="KW-0175">Coiled coil</keyword>
<reference evidence="3" key="1">
    <citation type="submission" date="2021-06" db="EMBL/GenBank/DDBJ databases">
        <authorList>
            <person name="Hodson N. C."/>
            <person name="Mongue J. A."/>
            <person name="Jaron S. K."/>
        </authorList>
    </citation>
    <scope>NUCLEOTIDE SEQUENCE</scope>
</reference>
<evidence type="ECO:0000313" key="4">
    <source>
        <dbReference type="Proteomes" id="UP000708208"/>
    </source>
</evidence>
<comment type="caution">
    <text evidence="3">The sequence shown here is derived from an EMBL/GenBank/DDBJ whole genome shotgun (WGS) entry which is preliminary data.</text>
</comment>
<accession>A0A8J2KSC0</accession>
<dbReference type="Proteomes" id="UP000708208">
    <property type="component" value="Unassembled WGS sequence"/>
</dbReference>
<dbReference type="EMBL" id="CAJVCH010209299">
    <property type="protein sequence ID" value="CAG7731275.1"/>
    <property type="molecule type" value="Genomic_DNA"/>
</dbReference>
<organism evidence="3 4">
    <name type="scientific">Allacma fusca</name>
    <dbReference type="NCBI Taxonomy" id="39272"/>
    <lineage>
        <taxon>Eukaryota</taxon>
        <taxon>Metazoa</taxon>
        <taxon>Ecdysozoa</taxon>
        <taxon>Arthropoda</taxon>
        <taxon>Hexapoda</taxon>
        <taxon>Collembola</taxon>
        <taxon>Symphypleona</taxon>
        <taxon>Sminthuridae</taxon>
        <taxon>Allacma</taxon>
    </lineage>
</organism>
<sequence length="389" mass="43348">MKESSWKFCFAIIFLTCVSEGLGLYNTEKAVKTEADGIKDYFKVSEELHSSQQANHNNKMPAILKFFQSTGSVLAKINERLKSVEINVQNIKSEIKDSNSKTLAEVNRNDMHLNSKMHKLKENKTAELSRLSLEIQTGRDGLVTNISSNLNQISRLKLDLEAYTNQTGEALSQLSNKLASLEKTTNMITMSDQATAALPERYSLAVNIRNFMDSDLTDYQLKLYANGSKVAGLEYTKAPSTVPAKKEEVATFISGKSLSYSKPEGTMVYRIGGTDLFLHVYFDCWTKYRTFAAAFLSKNVPDAAIGDGRCNNSERPTGPIDSRRCHTDVTYGTTKSLLVYEENVYAKLTFKPKETTSTLTVEVFKYPLLVLFCRDGGVNSSAEATPSRN</sequence>
<gene>
    <name evidence="3" type="ORF">AFUS01_LOCUS19878</name>
</gene>
<dbReference type="OrthoDB" id="1883432at2759"/>
<evidence type="ECO:0000256" key="2">
    <source>
        <dbReference type="SAM" id="SignalP"/>
    </source>
</evidence>
<feature type="coiled-coil region" evidence="1">
    <location>
        <begin position="74"/>
        <end position="101"/>
    </location>
</feature>
<keyword evidence="2" id="KW-0732">Signal</keyword>
<evidence type="ECO:0000313" key="3">
    <source>
        <dbReference type="EMBL" id="CAG7731275.1"/>
    </source>
</evidence>
<proteinExistence type="predicted"/>
<keyword evidence="4" id="KW-1185">Reference proteome</keyword>
<feature type="signal peptide" evidence="2">
    <location>
        <begin position="1"/>
        <end position="23"/>
    </location>
</feature>